<evidence type="ECO:0000256" key="5">
    <source>
        <dbReference type="ARBA" id="ARBA00023204"/>
    </source>
</evidence>
<evidence type="ECO:0000256" key="1">
    <source>
        <dbReference type="ARBA" id="ARBA00022737"/>
    </source>
</evidence>
<dbReference type="InterPro" id="IPR002093">
    <property type="entry name" value="BRCA2_repeat"/>
</dbReference>
<dbReference type="PANTHER" id="PTHR11289:SF0">
    <property type="entry name" value="BREAST CANCER TYPE 2 SUSCEPTIBILITY PROTEIN"/>
    <property type="match status" value="1"/>
</dbReference>
<dbReference type="InterPro" id="IPR015525">
    <property type="entry name" value="BRCA2"/>
</dbReference>
<evidence type="ECO:0000313" key="10">
    <source>
        <dbReference type="Proteomes" id="UP000694568"/>
    </source>
</evidence>
<reference evidence="9" key="2">
    <citation type="submission" date="2025-09" db="UniProtKB">
        <authorList>
            <consortium name="Ensembl"/>
        </authorList>
    </citation>
    <scope>IDENTIFICATION</scope>
</reference>
<dbReference type="SUPFAM" id="SSF81872">
    <property type="entry name" value="BRCA2 helical domain"/>
    <property type="match status" value="1"/>
</dbReference>
<feature type="transmembrane region" description="Helical" evidence="7">
    <location>
        <begin position="1882"/>
        <end position="1902"/>
    </location>
</feature>
<dbReference type="GO" id="GO:0006355">
    <property type="term" value="P:regulation of DNA-templated transcription"/>
    <property type="evidence" value="ECO:0007669"/>
    <property type="project" value="TreeGrafter"/>
</dbReference>
<feature type="region of interest" description="Disordered" evidence="6">
    <location>
        <begin position="241"/>
        <end position="286"/>
    </location>
</feature>
<evidence type="ECO:0000313" key="9">
    <source>
        <dbReference type="Ensembl" id="ENSSLUP00000030656.1"/>
    </source>
</evidence>
<dbReference type="Gene3D" id="2.40.50.140">
    <property type="entry name" value="Nucleic acid-binding proteins"/>
    <property type="match status" value="3"/>
</dbReference>
<dbReference type="Pfam" id="PF00634">
    <property type="entry name" value="BRCA2"/>
    <property type="match status" value="5"/>
</dbReference>
<feature type="compositionally biased region" description="Polar residues" evidence="6">
    <location>
        <begin position="266"/>
        <end position="286"/>
    </location>
</feature>
<dbReference type="SMART" id="SM01341">
    <property type="entry name" value="Tower"/>
    <property type="match status" value="1"/>
</dbReference>
<keyword evidence="7" id="KW-0812">Transmembrane</keyword>
<dbReference type="InterPro" id="IPR015187">
    <property type="entry name" value="BRCA2_OB_1"/>
</dbReference>
<dbReference type="SUPFAM" id="SSF81878">
    <property type="entry name" value="BRCA2 tower domain"/>
    <property type="match status" value="1"/>
</dbReference>
<dbReference type="Proteomes" id="UP000694568">
    <property type="component" value="Unplaced"/>
</dbReference>
<evidence type="ECO:0000259" key="8">
    <source>
        <dbReference type="SMART" id="SM01341"/>
    </source>
</evidence>
<feature type="region of interest" description="Disordered" evidence="6">
    <location>
        <begin position="489"/>
        <end position="519"/>
    </location>
</feature>
<dbReference type="CDD" id="cd04494">
    <property type="entry name" value="BRCA2DBD_OB2"/>
    <property type="match status" value="1"/>
</dbReference>
<evidence type="ECO:0000256" key="4">
    <source>
        <dbReference type="ARBA" id="ARBA00023172"/>
    </source>
</evidence>
<dbReference type="Ensembl" id="ENSSLUT00000031621.1">
    <property type="protein sequence ID" value="ENSSLUP00000030656.1"/>
    <property type="gene ID" value="ENSSLUG00000013644.1"/>
</dbReference>
<feature type="region of interest" description="Disordered" evidence="6">
    <location>
        <begin position="406"/>
        <end position="426"/>
    </location>
</feature>
<dbReference type="CDD" id="cd04493">
    <property type="entry name" value="BRCA2DBD_OB1"/>
    <property type="match status" value="1"/>
</dbReference>
<proteinExistence type="predicted"/>
<keyword evidence="5" id="KW-0234">DNA repair</keyword>
<keyword evidence="4" id="KW-0233">DNA recombination</keyword>
<evidence type="ECO:0000256" key="2">
    <source>
        <dbReference type="ARBA" id="ARBA00022763"/>
    </source>
</evidence>
<feature type="compositionally biased region" description="Basic and acidic residues" evidence="6">
    <location>
        <begin position="873"/>
        <end position="887"/>
    </location>
</feature>
<dbReference type="Pfam" id="PF09103">
    <property type="entry name" value="BRCA-2_OB1"/>
    <property type="match status" value="1"/>
</dbReference>
<keyword evidence="2" id="KW-0227">DNA damage</keyword>
<dbReference type="InterPro" id="IPR015188">
    <property type="entry name" value="BRCA2_OB_3"/>
</dbReference>
<dbReference type="SUPFAM" id="SSF50249">
    <property type="entry name" value="Nucleic acid-binding proteins"/>
    <property type="match status" value="3"/>
</dbReference>
<dbReference type="PROSITE" id="PS50138">
    <property type="entry name" value="BRCA2_REPEAT"/>
    <property type="match status" value="9"/>
</dbReference>
<protein>
    <submittedName>
        <fullName evidence="9">BRCA2 DNA repair associated</fullName>
    </submittedName>
</protein>
<dbReference type="InterPro" id="IPR015252">
    <property type="entry name" value="BRCA2_hlx"/>
</dbReference>
<accession>A0A8D0D144</accession>
<keyword evidence="3" id="KW-0238">DNA-binding</keyword>
<dbReference type="GO" id="GO:0003677">
    <property type="term" value="F:DNA binding"/>
    <property type="evidence" value="ECO:0007669"/>
    <property type="project" value="UniProtKB-KW"/>
</dbReference>
<dbReference type="GO" id="GO:0005634">
    <property type="term" value="C:nucleus"/>
    <property type="evidence" value="ECO:0007669"/>
    <property type="project" value="TreeGrafter"/>
</dbReference>
<sequence length="2066" mass="225795">MSQLCKDFAQDFSQMSDPIKLSRIAEDTPQNGFSPSACLSALKQAKKKAVQANLHDCDAISNRRHVSTTNQNNPINEGTISDSGFQSAVVDSTHVTASSFVLPSSEINGQSQQWTGFKTDIHRTTPFTSTNNGNGEAHLDDILPEAEMHGKLSSAVKECQTVGPGRESELHIERTSTQLPSNAKGTVDNNCVLLNGQVHGSLPEKTVDLPSVHTSGFKTASHKGIHISSANLERAKRLLEETEEEMTLSDRPTKCAHDTEDEMSMSDGSVKNPTTNSNQPLSSSEKNADISCQLTASQKADVTELCTLLEEADSQFEFTQFKTAKLKQHCQDNGTTPKEVDRELDPDFLSGIDFDDSFSSEAEKHLAVTVMHDKMALVSDGKPNCETSNVTSKSAGLSLSSAMKKENSSPEEVSFSSKHISEDRSSILSAEPKNLNRHGQTKTSQLENKNPLMLGGVGFKTAGGNVLKVSKKCLSKARALFADLEENLVTSQNPPDKQNSKTDAKTTPKHSVDNHTGDLLHCKKDNSKFTGDTGERVQSCFSNTMESVCSDRKPRRDEDAMKTLKNSVTDTTTRQRGFQIANGKGISISAKSMQEEDAFFRNCDVVSGNAGMSVKPKKSIPLPGSVSLKETLPKGKHVQGIKENLSEEPINEFENGNAGPAARHNVDSHNFGVKSTLALTNAASFRENPSSTAKAHSSLSCTTSKSIGPSAISELSNGGGFCLASGEKVSTSADAMKKAEHLLNEMHTIDDANKQPKQKGDALRTGHLNNQIQVPPSKNGSFQMASGKRVAISSAALKKAKTLLSECDKVEDKICVKPTHSKMAMPGPPPRNSGFLAASGKPVAFSSEALQKAKALFSDISLSAEIPAVPDTRNSDKKQDNADNTEKKHCGFTTAGGAKVHVSQKNLLKAKNLLEEFDDGSFSAKAMQEADAFFKDCDIMDDNDAMSVKHQKSIASVSGSGIGKKNLSKFKNEVSVNISENPGGGRTELENVNMGLVVNHEKMLQPDDVEIHKGVVKNTLDSTKAPSLHGNPTLMTEPLSLRLCTTSIGSSANNELSKGGGFATASGKKVSVSDDAMTKAKSLLNESATFEDTNKQLKHKEDIFPTRNGGFQMASGKGVTISSAALKKAKTLLSECDKVEDKICVKPTHSKMAVPGPPPRNSGFLAASGKPVAFSSEAHQKAKALFSDISLSQIIMCLWSTDMFQDLHNVELARDMQDMRIRKKKRQTIRPLPGSLFLTKTSGLPRIPLKAAVNGKPPARYTQKQLYGRGVHQHVYEITSETAESFRFNLQQFLKQEAFIDGGGVQLADGGLLIPSNDGTAGKEEFHRALCDTPGVDPKLISEAWVYNHYRWIVWKQASMERSFPETMGSLCLTPEQVLLQLKYRYDVEVDHSRRPALRKIMEKDDTSAKTLVLCVCGVVSRGQSPNRQSFNDTKTPQGADTKVENPSAVVWLTDGWYTIKAQLDEPLTAMLNKGRVAVGGKLIIHGAQLVGSQDACSPLEAPESLMLKICANSSRPTRWDAKLGFHRDPRPFLLPVSCLYSSGGPVGCVDIIILRSYPIQWMERKPDGGVVFRSVRAEEKEARRYNSIKQKAMEILYAKIQAEFEKEDKGNKPQHRRRTITRQEISNLQDGEELYEAVGNDPAYLEAHLSEEQLETLRAYRCSLMEKKQAVLQDRYRRALESAEDSEGICPKREVTPVWRLCVADSMDQPGSVYQLNLWRPSSELQSLVKEGCRYKVYNLTTSDGKKHGCSTTVQLTGTKKSQFQDLQASQELLATHFQPRVSSCFVDLQNPEFQPLCGEIDLTGYVISIVDGQVRCFSSLAQAGLDDLVKPHVLLALSNLQLRGQSTSPTPVVYAGDLTLFSTNPKEVHLQESLSQLKNLIQFMYLLFKAFALMTIFSLIKKLKMCHLMQVTPQQSVRSLGAFTPVSRKPPAANCSSEKDPISLKRKRALDYLSRIPSPPPLSHLGSVASPCINKTFNPPRRSGTPSTLKTVQTPACKPVNSPVEDDWVNDEELAMIDTQALRVGDLLFSPGLHTLQEGFWPTPPHRSSLDQSGFWAVAEKHGV</sequence>
<feature type="compositionally biased region" description="Basic and acidic residues" evidence="6">
    <location>
        <begin position="498"/>
        <end position="519"/>
    </location>
</feature>
<dbReference type="InterPro" id="IPR015205">
    <property type="entry name" value="Tower_dom"/>
</dbReference>
<dbReference type="GeneTree" id="ENSGT00390000003602"/>
<keyword evidence="7" id="KW-0472">Membrane</keyword>
<organism evidence="9 10">
    <name type="scientific">Sander lucioperca</name>
    <name type="common">Pike-perch</name>
    <name type="synonym">Perca lucioperca</name>
    <dbReference type="NCBI Taxonomy" id="283035"/>
    <lineage>
        <taxon>Eukaryota</taxon>
        <taxon>Metazoa</taxon>
        <taxon>Chordata</taxon>
        <taxon>Craniata</taxon>
        <taxon>Vertebrata</taxon>
        <taxon>Euteleostomi</taxon>
        <taxon>Actinopterygii</taxon>
        <taxon>Neopterygii</taxon>
        <taxon>Teleostei</taxon>
        <taxon>Neoteleostei</taxon>
        <taxon>Acanthomorphata</taxon>
        <taxon>Eupercaria</taxon>
        <taxon>Perciformes</taxon>
        <taxon>Percoidei</taxon>
        <taxon>Percidae</taxon>
        <taxon>Luciopercinae</taxon>
        <taxon>Sander</taxon>
    </lineage>
</organism>
<dbReference type="InterPro" id="IPR036315">
    <property type="entry name" value="BRCA2_hlx_sf"/>
</dbReference>
<dbReference type="Pfam" id="PF21318">
    <property type="entry name" value="BRCA2DBD_OB2"/>
    <property type="match status" value="1"/>
</dbReference>
<dbReference type="PIRSF" id="PIRSF002397">
    <property type="entry name" value="BRCA2"/>
    <property type="match status" value="1"/>
</dbReference>
<keyword evidence="7" id="KW-1133">Transmembrane helix</keyword>
<keyword evidence="10" id="KW-1185">Reference proteome</keyword>
<evidence type="ECO:0000256" key="3">
    <source>
        <dbReference type="ARBA" id="ARBA00023125"/>
    </source>
</evidence>
<dbReference type="InterPro" id="IPR055077">
    <property type="entry name" value="BRCA2_TR2"/>
</dbReference>
<dbReference type="InterPro" id="IPR012340">
    <property type="entry name" value="NA-bd_OB-fold"/>
</dbReference>
<dbReference type="Pfam" id="PF09169">
    <property type="entry name" value="BRCA-2_helical"/>
    <property type="match status" value="1"/>
</dbReference>
<dbReference type="InterPro" id="IPR048262">
    <property type="entry name" value="BRCA2_OB_2_dom"/>
</dbReference>
<dbReference type="Pfam" id="PF09104">
    <property type="entry name" value="BRCA-2_OB3"/>
    <property type="match status" value="1"/>
</dbReference>
<evidence type="ECO:0000256" key="7">
    <source>
        <dbReference type="SAM" id="Phobius"/>
    </source>
</evidence>
<keyword evidence="1" id="KW-0677">Repeat</keyword>
<dbReference type="GO" id="GO:0000724">
    <property type="term" value="P:double-strand break repair via homologous recombination"/>
    <property type="evidence" value="ECO:0007669"/>
    <property type="project" value="InterPro"/>
</dbReference>
<dbReference type="Gene3D" id="6.10.70.10">
    <property type="match status" value="1"/>
</dbReference>
<evidence type="ECO:0000256" key="6">
    <source>
        <dbReference type="SAM" id="MobiDB-lite"/>
    </source>
</evidence>
<name>A0A8D0D144_SANLU</name>
<feature type="region of interest" description="Disordered" evidence="6">
    <location>
        <begin position="868"/>
        <end position="887"/>
    </location>
</feature>
<feature type="domain" description="Tower" evidence="8">
    <location>
        <begin position="1563"/>
        <end position="1604"/>
    </location>
</feature>
<dbReference type="Pfam" id="PF09121">
    <property type="entry name" value="Tower"/>
    <property type="match status" value="1"/>
</dbReference>
<dbReference type="Pfam" id="PF22687">
    <property type="entry name" value="BRCA2_TR2"/>
    <property type="match status" value="1"/>
</dbReference>
<reference evidence="9" key="1">
    <citation type="submission" date="2025-08" db="UniProtKB">
        <authorList>
            <consortium name="Ensembl"/>
        </authorList>
    </citation>
    <scope>IDENTIFICATION</scope>
</reference>
<dbReference type="PANTHER" id="PTHR11289">
    <property type="entry name" value="BREAST CANCER TYPE 2 SUSCEPTIBILITY PROTEIN BRCA2"/>
    <property type="match status" value="1"/>
</dbReference>